<evidence type="ECO:0008006" key="4">
    <source>
        <dbReference type="Google" id="ProtNLM"/>
    </source>
</evidence>
<dbReference type="STRING" id="91928.A0A0D2ASX2"/>
<dbReference type="EMBL" id="KN847502">
    <property type="protein sequence ID" value="KIW09828.1"/>
    <property type="molecule type" value="Genomic_DNA"/>
</dbReference>
<dbReference type="HOGENOM" id="CLU_780823_0_0_1"/>
<name>A0A0D2ASX2_9EURO</name>
<evidence type="ECO:0000313" key="2">
    <source>
        <dbReference type="EMBL" id="KIW09828.1"/>
    </source>
</evidence>
<dbReference type="Proteomes" id="UP000053328">
    <property type="component" value="Unassembled WGS sequence"/>
</dbReference>
<dbReference type="AlphaFoldDB" id="A0A0D2ASX2"/>
<protein>
    <recommendedName>
        <fullName evidence="4">Heterokaryon incompatibility domain-containing protein</fullName>
    </recommendedName>
</protein>
<dbReference type="VEuPathDB" id="FungiDB:PV08_11929"/>
<evidence type="ECO:0000313" key="3">
    <source>
        <dbReference type="Proteomes" id="UP000053328"/>
    </source>
</evidence>
<dbReference type="PANTHER" id="PTHR33112">
    <property type="entry name" value="DOMAIN PROTEIN, PUTATIVE-RELATED"/>
    <property type="match status" value="1"/>
</dbReference>
<dbReference type="GeneID" id="27339012"/>
<feature type="region of interest" description="Disordered" evidence="1">
    <location>
        <begin position="1"/>
        <end position="20"/>
    </location>
</feature>
<dbReference type="RefSeq" id="XP_016230044.1">
    <property type="nucleotide sequence ID" value="XM_016386236.1"/>
</dbReference>
<dbReference type="OrthoDB" id="5347061at2759"/>
<accession>A0A0D2ASX2</accession>
<sequence length="355" mass="40778">MEGTFNFSPEVPDFSTSVDKSPLNQRGWTFQERLLPGRTAHITQHGVFWNCVELAAWEFDRQGRSTGPQLGRYSSTLHMYRRWKLEEEEEAAESFNRVSRAWIGLCKQYSTRQFSKPTDKLPALSGIAKLFHAKYYAGAEYLAGVWSSELPEALAWHTVFSTSQVSRVSESGKNSGLPSWSWASVQTKIETPLDEYFTPSGRGYSAEVVSVNVERATRDPFGHVRRGVLRLKGRFKFLKLRTRGFTSVLNEARVVFTTIIDGKEYGENENNAIHIDEPKHLNEMKGTQRTEFLLPAFILFENKTWDQWFILLLEQSRVIGETNVYRRIGLYVTSQTRVAEPDLKQGWEETEIDLT</sequence>
<gene>
    <name evidence="2" type="ORF">PV08_11929</name>
</gene>
<dbReference type="PANTHER" id="PTHR33112:SF16">
    <property type="entry name" value="HETEROKARYON INCOMPATIBILITY DOMAIN-CONTAINING PROTEIN"/>
    <property type="match status" value="1"/>
</dbReference>
<proteinExistence type="predicted"/>
<keyword evidence="3" id="KW-1185">Reference proteome</keyword>
<reference evidence="2 3" key="1">
    <citation type="submission" date="2015-01" db="EMBL/GenBank/DDBJ databases">
        <title>The Genome Sequence of Exophiala spinifera CBS89968.</title>
        <authorList>
            <consortium name="The Broad Institute Genomics Platform"/>
            <person name="Cuomo C."/>
            <person name="de Hoog S."/>
            <person name="Gorbushina A."/>
            <person name="Stielow B."/>
            <person name="Teixiera M."/>
            <person name="Abouelleil A."/>
            <person name="Chapman S.B."/>
            <person name="Priest M."/>
            <person name="Young S.K."/>
            <person name="Wortman J."/>
            <person name="Nusbaum C."/>
            <person name="Birren B."/>
        </authorList>
    </citation>
    <scope>NUCLEOTIDE SEQUENCE [LARGE SCALE GENOMIC DNA]</scope>
    <source>
        <strain evidence="2 3">CBS 89968</strain>
    </source>
</reference>
<organism evidence="2 3">
    <name type="scientific">Exophiala spinifera</name>
    <dbReference type="NCBI Taxonomy" id="91928"/>
    <lineage>
        <taxon>Eukaryota</taxon>
        <taxon>Fungi</taxon>
        <taxon>Dikarya</taxon>
        <taxon>Ascomycota</taxon>
        <taxon>Pezizomycotina</taxon>
        <taxon>Eurotiomycetes</taxon>
        <taxon>Chaetothyriomycetidae</taxon>
        <taxon>Chaetothyriales</taxon>
        <taxon>Herpotrichiellaceae</taxon>
        <taxon>Exophiala</taxon>
    </lineage>
</organism>
<evidence type="ECO:0000256" key="1">
    <source>
        <dbReference type="SAM" id="MobiDB-lite"/>
    </source>
</evidence>